<dbReference type="InterPro" id="IPR008767">
    <property type="entry name" value="Phage_SPP1_head-tail_adaptor"/>
</dbReference>
<dbReference type="Proteomes" id="UP000295129">
    <property type="component" value="Unassembled WGS sequence"/>
</dbReference>
<organism evidence="1 2">
    <name type="scientific">Azoarcus indigens</name>
    <dbReference type="NCBI Taxonomy" id="29545"/>
    <lineage>
        <taxon>Bacteria</taxon>
        <taxon>Pseudomonadati</taxon>
        <taxon>Pseudomonadota</taxon>
        <taxon>Betaproteobacteria</taxon>
        <taxon>Rhodocyclales</taxon>
        <taxon>Zoogloeaceae</taxon>
        <taxon>Azoarcus</taxon>
    </lineage>
</organism>
<dbReference type="OrthoDB" id="7064770at2"/>
<dbReference type="InterPro" id="IPR038666">
    <property type="entry name" value="SSP1_head-tail_sf"/>
</dbReference>
<evidence type="ECO:0000313" key="1">
    <source>
        <dbReference type="EMBL" id="TDN50427.1"/>
    </source>
</evidence>
<protein>
    <submittedName>
        <fullName evidence="1">Head-tail adaptor</fullName>
    </submittedName>
</protein>
<proteinExistence type="predicted"/>
<gene>
    <name evidence="1" type="ORF">C7389_109121</name>
</gene>
<dbReference type="EMBL" id="SNVV01000009">
    <property type="protein sequence ID" value="TDN50427.1"/>
    <property type="molecule type" value="Genomic_DNA"/>
</dbReference>
<dbReference type="Pfam" id="PF05521">
    <property type="entry name" value="Phage_HCP"/>
    <property type="match status" value="1"/>
</dbReference>
<reference evidence="1 2" key="1">
    <citation type="submission" date="2019-03" db="EMBL/GenBank/DDBJ databases">
        <title>Genomic Encyclopedia of Type Strains, Phase IV (KMG-IV): sequencing the most valuable type-strain genomes for metagenomic binning, comparative biology and taxonomic classification.</title>
        <authorList>
            <person name="Goeker M."/>
        </authorList>
    </citation>
    <scope>NUCLEOTIDE SEQUENCE [LARGE SCALE GENOMIC DNA]</scope>
    <source>
        <strain evidence="1 2">DSM 12121</strain>
    </source>
</reference>
<evidence type="ECO:0000313" key="2">
    <source>
        <dbReference type="Proteomes" id="UP000295129"/>
    </source>
</evidence>
<dbReference type="Gene3D" id="2.40.10.270">
    <property type="entry name" value="Bacteriophage SPP1 head-tail adaptor protein"/>
    <property type="match status" value="1"/>
</dbReference>
<dbReference type="AlphaFoldDB" id="A0A4R6DYJ8"/>
<accession>A0A4R6DYJ8</accession>
<name>A0A4R6DYJ8_9RHOO</name>
<comment type="caution">
    <text evidence="1">The sequence shown here is derived from an EMBL/GenBank/DDBJ whole genome shotgun (WGS) entry which is preliminary data.</text>
</comment>
<sequence>MLRDPAAGELNRRVIIRRRLDVPAFGPGVESEYPERSPRWAKIEPVGTAAYANGVQTDTKITHRVWIRWGLQVDDACEVVELRSTGNIVYRVQRCAELGGGRTFLVLEVEELGVERV</sequence>
<dbReference type="RefSeq" id="WP_133591671.1">
    <property type="nucleotide sequence ID" value="NZ_SNVV01000009.1"/>
</dbReference>
<keyword evidence="2" id="KW-1185">Reference proteome</keyword>